<dbReference type="InterPro" id="IPR001119">
    <property type="entry name" value="SLH_dom"/>
</dbReference>
<evidence type="ECO:0000259" key="2">
    <source>
        <dbReference type="PROSITE" id="PS51272"/>
    </source>
</evidence>
<feature type="region of interest" description="Disordered" evidence="1">
    <location>
        <begin position="283"/>
        <end position="333"/>
    </location>
</feature>
<evidence type="ECO:0000256" key="1">
    <source>
        <dbReference type="SAM" id="MobiDB-lite"/>
    </source>
</evidence>
<feature type="domain" description="SLH" evidence="2">
    <location>
        <begin position="642"/>
        <end position="703"/>
    </location>
</feature>
<dbReference type="PANTHER" id="PTHR43308">
    <property type="entry name" value="OUTER MEMBRANE PROTEIN ALPHA-RELATED"/>
    <property type="match status" value="1"/>
</dbReference>
<comment type="caution">
    <text evidence="3">The sequence shown here is derived from an EMBL/GenBank/DDBJ whole genome shotgun (WGS) entry which is preliminary data.</text>
</comment>
<feature type="compositionally biased region" description="Low complexity" evidence="1">
    <location>
        <begin position="288"/>
        <end position="297"/>
    </location>
</feature>
<keyword evidence="4" id="KW-1185">Reference proteome</keyword>
<organism evidence="3 4">
    <name type="scientific">Ureibacillus aquaedulcis</name>
    <dbReference type="NCBI Taxonomy" id="3058421"/>
    <lineage>
        <taxon>Bacteria</taxon>
        <taxon>Bacillati</taxon>
        <taxon>Bacillota</taxon>
        <taxon>Bacilli</taxon>
        <taxon>Bacillales</taxon>
        <taxon>Caryophanaceae</taxon>
        <taxon>Ureibacillus</taxon>
    </lineage>
</organism>
<dbReference type="RefSeq" id="WP_301139444.1">
    <property type="nucleotide sequence ID" value="NZ_JAUHTQ010000016.1"/>
</dbReference>
<dbReference type="Proteomes" id="UP001172743">
    <property type="component" value="Unassembled WGS sequence"/>
</dbReference>
<reference evidence="3" key="1">
    <citation type="submission" date="2023-07" db="EMBL/GenBank/DDBJ databases">
        <title>Ureibacillus sp. isolated from freshwater well.</title>
        <authorList>
            <person name="Kirdat K."/>
            <person name="Bhatt A."/>
            <person name="Teware R."/>
            <person name="Bhavsar Y."/>
            <person name="Yadav A."/>
        </authorList>
    </citation>
    <scope>NUCLEOTIDE SEQUENCE</scope>
    <source>
        <strain evidence="3">BA0131</strain>
    </source>
</reference>
<gene>
    <name evidence="3" type="ORF">QYB95_16355</name>
</gene>
<dbReference type="PROSITE" id="PS51272">
    <property type="entry name" value="SLH"/>
    <property type="match status" value="3"/>
</dbReference>
<dbReference type="Pfam" id="PF00395">
    <property type="entry name" value="SLH"/>
    <property type="match status" value="3"/>
</dbReference>
<dbReference type="InterPro" id="IPR051465">
    <property type="entry name" value="Cell_Envelope_Struct_Comp"/>
</dbReference>
<evidence type="ECO:0000313" key="4">
    <source>
        <dbReference type="Proteomes" id="UP001172743"/>
    </source>
</evidence>
<accession>A0ABT8GUR0</accession>
<dbReference type="EMBL" id="JAUHTQ010000016">
    <property type="protein sequence ID" value="MDN4495127.1"/>
    <property type="molecule type" value="Genomic_DNA"/>
</dbReference>
<sequence>MSGEEILLLSEENKFAFSSDLKKISLNVSETNELNSLYNGYFMFGNSRQTIGFFGGTGNDVIDLYLSPELTRGYMKAESDGSTKFIGFSIDDEEIVRVKKENLARLEALNQENSLPIFTFDNHWITSNNFNLPLEITKKTYDCLSVGVGITEQDETWGYTLSKRNVEISDDTIIEFSGNIEGEITSVLQSPSDGKIHANIELTAENWTISSIFKDIYNDVQETVSISYVLTDSQGKKYTDTVNNYSLHYLELPSDLADGVYTLKLTIPTSPSKSLTLEKEFTIGESANPGDGDSTDSGNGGSTGGETTNPGTGSGNSSGGSSGGNSNQGNQLPQVPVTKVNEADIDTQLDNTAKSEVEINAEVVTETAPNVNVEVSKQALDKLAKSEKNFVINSGEVAITVPSKVLKAISNSATDTIDFKVGLVKNTEILGDGKALSDAYEFTISIGEDAKFSSFEQPIAISLPVEPSEVMDADKVAAYYINEKTNELEFVISKYENGVVTFKTIHFSRFVVVEDHKSFNDVAKNHWAKHFIDSLASKNIVNGKTAYSFAPNDTITRAEFASILARVLNLPTVAYEGEFTDVPKSMTWAVAEIEAANQAGIVLGNNGKFMPNEEITRQQMATMIVRALEYADPSIVENVKNKVRFADAKNVHNYAKEAVTIVSGLGIVEGRMMNGKRLFAPEENATRAEAAKMLYNMLDQLAK</sequence>
<feature type="compositionally biased region" description="Gly residues" evidence="1">
    <location>
        <begin position="312"/>
        <end position="323"/>
    </location>
</feature>
<name>A0ABT8GUR0_9BACL</name>
<proteinExistence type="predicted"/>
<protein>
    <submittedName>
        <fullName evidence="3">S-layer homology domain-containing protein</fullName>
    </submittedName>
</protein>
<feature type="domain" description="SLH" evidence="2">
    <location>
        <begin position="515"/>
        <end position="578"/>
    </location>
</feature>
<feature type="domain" description="SLH" evidence="2">
    <location>
        <begin position="579"/>
        <end position="638"/>
    </location>
</feature>
<evidence type="ECO:0000313" key="3">
    <source>
        <dbReference type="EMBL" id="MDN4495127.1"/>
    </source>
</evidence>
<dbReference type="PANTHER" id="PTHR43308:SF5">
    <property type="entry name" value="S-LAYER PROTEIN _ PEPTIDOGLYCAN ENDO-BETA-N-ACETYLGLUCOSAMINIDASE"/>
    <property type="match status" value="1"/>
</dbReference>